<evidence type="ECO:0000256" key="1">
    <source>
        <dbReference type="SAM" id="MobiDB-lite"/>
    </source>
</evidence>
<reference evidence="3 4" key="1">
    <citation type="submission" date="2021-07" db="EMBL/GenBank/DDBJ databases">
        <authorList>
            <person name="Imarazene B."/>
            <person name="Zahm M."/>
            <person name="Klopp C."/>
            <person name="Cabau C."/>
            <person name="Beille S."/>
            <person name="Jouanno E."/>
            <person name="Castinel A."/>
            <person name="Lluch J."/>
            <person name="Gil L."/>
            <person name="Kuchtly C."/>
            <person name="Lopez Roques C."/>
            <person name="Donnadieu C."/>
            <person name="Parrinello H."/>
            <person name="Journot L."/>
            <person name="Du K."/>
            <person name="Schartl M."/>
            <person name="Retaux S."/>
            <person name="Guiguen Y."/>
        </authorList>
    </citation>
    <scope>NUCLEOTIDE SEQUENCE [LARGE SCALE GENOMIC DNA]</scope>
    <source>
        <strain evidence="3">Pach_M1</strain>
        <tissue evidence="3">Testis</tissue>
    </source>
</reference>
<name>A0A8T2MK63_ASTMX</name>
<comment type="caution">
    <text evidence="3">The sequence shown here is derived from an EMBL/GenBank/DDBJ whole genome shotgun (WGS) entry which is preliminary data.</text>
</comment>
<sequence length="360" mass="41300">MSGRCSKEKKEQSGGGWSEEQKEKFAAELFQSVQGTKVIPDIGIDDSILKYSGLDSASALDDYSSQLIDLIIKGSGYLKDLGSSLSSFSIVPNAVGLGALVISILLETFMISLKKTEDEANVSGMMRRVFAEEKASDVRDTMSEYIKRFSLKMHNPEELLYETKRLEEQLSNGLTRLRNSMLHDNQISTRSMKHWTNGAAFHLQMFIHKARMEVAISVSSSSELDSHVRSVGELADQYENDMKNLLTKYEAYKRSTIKTSTTRMVRFEQKGEFAYTKFRHLDSELKTEAGFENYQDQGRYKRNLEDTYQNYMFENWKLLKELREYFPSIKKNLQETIKQNTTFSIEKFLPAPEGNDRTDN</sequence>
<evidence type="ECO:0000313" key="3">
    <source>
        <dbReference type="EMBL" id="KAG9283917.1"/>
    </source>
</evidence>
<feature type="transmembrane region" description="Helical" evidence="2">
    <location>
        <begin position="85"/>
        <end position="106"/>
    </location>
</feature>
<dbReference type="Proteomes" id="UP000752171">
    <property type="component" value="Unassembled WGS sequence"/>
</dbReference>
<protein>
    <submittedName>
        <fullName evidence="3">Uncharacterized protein</fullName>
    </submittedName>
</protein>
<accession>A0A8T2MK63</accession>
<feature type="region of interest" description="Disordered" evidence="1">
    <location>
        <begin position="1"/>
        <end position="20"/>
    </location>
</feature>
<dbReference type="AlphaFoldDB" id="A0A8T2MK63"/>
<keyword evidence="2" id="KW-0812">Transmembrane</keyword>
<evidence type="ECO:0000313" key="4">
    <source>
        <dbReference type="Proteomes" id="UP000752171"/>
    </source>
</evidence>
<gene>
    <name evidence="3" type="ORF">AMEX_G2763</name>
</gene>
<organism evidence="3 4">
    <name type="scientific">Astyanax mexicanus</name>
    <name type="common">Blind cave fish</name>
    <name type="synonym">Astyanax fasciatus mexicanus</name>
    <dbReference type="NCBI Taxonomy" id="7994"/>
    <lineage>
        <taxon>Eukaryota</taxon>
        <taxon>Metazoa</taxon>
        <taxon>Chordata</taxon>
        <taxon>Craniata</taxon>
        <taxon>Vertebrata</taxon>
        <taxon>Euteleostomi</taxon>
        <taxon>Actinopterygii</taxon>
        <taxon>Neopterygii</taxon>
        <taxon>Teleostei</taxon>
        <taxon>Ostariophysi</taxon>
        <taxon>Characiformes</taxon>
        <taxon>Characoidei</taxon>
        <taxon>Acestrorhamphidae</taxon>
        <taxon>Acestrorhamphinae</taxon>
        <taxon>Astyanax</taxon>
    </lineage>
</organism>
<keyword evidence="2" id="KW-0472">Membrane</keyword>
<proteinExistence type="predicted"/>
<keyword evidence="2" id="KW-1133">Transmembrane helix</keyword>
<feature type="compositionally biased region" description="Basic and acidic residues" evidence="1">
    <location>
        <begin position="1"/>
        <end position="12"/>
    </location>
</feature>
<evidence type="ECO:0000256" key="2">
    <source>
        <dbReference type="SAM" id="Phobius"/>
    </source>
</evidence>
<dbReference type="EMBL" id="JAICCE010000001">
    <property type="protein sequence ID" value="KAG9283917.1"/>
    <property type="molecule type" value="Genomic_DNA"/>
</dbReference>